<keyword evidence="2" id="KW-1185">Reference proteome</keyword>
<comment type="caution">
    <text evidence="1">The sequence shown here is derived from an EMBL/GenBank/DDBJ whole genome shotgun (WGS) entry which is preliminary data.</text>
</comment>
<accession>A0ACA9NFX0</accession>
<sequence length="177" mass="20316">VDESDNKSDNESDESNKTEFNKPDTNVESNIPQMSIHRSGFKTFLKIFAGFFIICLIGGIAYFFSSRSQRKTENDQSIELEMKLMPQIFGWSILSRIPQVIKNYKLQSTKGLSLAMFFYCALGNITFCISIFIYSLEFKYLLINLPWLVGNGSALLFDCIILAQFFYYRNGSKPSQK</sequence>
<name>A0ACA9NFX0_9GLOM</name>
<gene>
    <name evidence="1" type="ORF">RPERSI_LOCUS7751</name>
</gene>
<reference evidence="1" key="1">
    <citation type="submission" date="2021-06" db="EMBL/GenBank/DDBJ databases">
        <authorList>
            <person name="Kallberg Y."/>
            <person name="Tangrot J."/>
            <person name="Rosling A."/>
        </authorList>
    </citation>
    <scope>NUCLEOTIDE SEQUENCE</scope>
    <source>
        <strain evidence="1">MA461A</strain>
    </source>
</reference>
<evidence type="ECO:0000313" key="2">
    <source>
        <dbReference type="Proteomes" id="UP000789920"/>
    </source>
</evidence>
<evidence type="ECO:0000313" key="1">
    <source>
        <dbReference type="EMBL" id="CAG8647974.1"/>
    </source>
</evidence>
<dbReference type="Proteomes" id="UP000789920">
    <property type="component" value="Unassembled WGS sequence"/>
</dbReference>
<proteinExistence type="predicted"/>
<protein>
    <submittedName>
        <fullName evidence="1">29325_t:CDS:1</fullName>
    </submittedName>
</protein>
<feature type="non-terminal residue" evidence="1">
    <location>
        <position position="1"/>
    </location>
</feature>
<dbReference type="EMBL" id="CAJVQC010013411">
    <property type="protein sequence ID" value="CAG8647974.1"/>
    <property type="molecule type" value="Genomic_DNA"/>
</dbReference>
<organism evidence="1 2">
    <name type="scientific">Racocetra persica</name>
    <dbReference type="NCBI Taxonomy" id="160502"/>
    <lineage>
        <taxon>Eukaryota</taxon>
        <taxon>Fungi</taxon>
        <taxon>Fungi incertae sedis</taxon>
        <taxon>Mucoromycota</taxon>
        <taxon>Glomeromycotina</taxon>
        <taxon>Glomeromycetes</taxon>
        <taxon>Diversisporales</taxon>
        <taxon>Gigasporaceae</taxon>
        <taxon>Racocetra</taxon>
    </lineage>
</organism>